<organism evidence="1">
    <name type="scientific">marine sediment metagenome</name>
    <dbReference type="NCBI Taxonomy" id="412755"/>
    <lineage>
        <taxon>unclassified sequences</taxon>
        <taxon>metagenomes</taxon>
        <taxon>ecological metagenomes</taxon>
    </lineage>
</organism>
<evidence type="ECO:0000313" key="1">
    <source>
        <dbReference type="EMBL" id="GAI52553.1"/>
    </source>
</evidence>
<comment type="caution">
    <text evidence="1">The sequence shown here is derived from an EMBL/GenBank/DDBJ whole genome shotgun (WGS) entry which is preliminary data.</text>
</comment>
<sequence>MLELEEVIYYWKDRLLPHPPMTSKHWPDVVKDTISYLEQLQNLKKGA</sequence>
<accession>X1P9P7</accession>
<reference evidence="1" key="1">
    <citation type="journal article" date="2014" name="Front. Microbiol.">
        <title>High frequency of phylogenetically diverse reductive dehalogenase-homologous genes in deep subseafloor sedimentary metagenomes.</title>
        <authorList>
            <person name="Kawai M."/>
            <person name="Futagami T."/>
            <person name="Toyoda A."/>
            <person name="Takaki Y."/>
            <person name="Nishi S."/>
            <person name="Hori S."/>
            <person name="Arai W."/>
            <person name="Tsubouchi T."/>
            <person name="Morono Y."/>
            <person name="Uchiyama I."/>
            <person name="Ito T."/>
            <person name="Fujiyama A."/>
            <person name="Inagaki F."/>
            <person name="Takami H."/>
        </authorList>
    </citation>
    <scope>NUCLEOTIDE SEQUENCE</scope>
    <source>
        <strain evidence="1">Expedition CK06-06</strain>
    </source>
</reference>
<dbReference type="AlphaFoldDB" id="X1P9P7"/>
<proteinExistence type="predicted"/>
<name>X1P9P7_9ZZZZ</name>
<gene>
    <name evidence="1" type="ORF">S06H3_61435</name>
</gene>
<protein>
    <submittedName>
        <fullName evidence="1">Uncharacterized protein</fullName>
    </submittedName>
</protein>
<dbReference type="EMBL" id="BARV01040286">
    <property type="protein sequence ID" value="GAI52553.1"/>
    <property type="molecule type" value="Genomic_DNA"/>
</dbReference>